<evidence type="ECO:0000313" key="10">
    <source>
        <dbReference type="Proteomes" id="UP001519460"/>
    </source>
</evidence>
<comment type="caution">
    <text evidence="9">The sequence shown here is derived from an EMBL/GenBank/DDBJ whole genome shotgun (WGS) entry which is preliminary data.</text>
</comment>
<dbReference type="Proteomes" id="UP001519460">
    <property type="component" value="Unassembled WGS sequence"/>
</dbReference>
<feature type="compositionally biased region" description="Low complexity" evidence="6">
    <location>
        <begin position="42"/>
        <end position="80"/>
    </location>
</feature>
<dbReference type="PROSITE" id="PS50023">
    <property type="entry name" value="LIM_DOMAIN_2"/>
    <property type="match status" value="2"/>
</dbReference>
<evidence type="ECO:0000256" key="1">
    <source>
        <dbReference type="ARBA" id="ARBA00022723"/>
    </source>
</evidence>
<dbReference type="PANTHER" id="PTHR24211">
    <property type="entry name" value="LIM DOMAIN-CONTAINING PROTEIN"/>
    <property type="match status" value="1"/>
</dbReference>
<name>A0ABD0LKY1_9CAEN</name>
<evidence type="ECO:0008006" key="11">
    <source>
        <dbReference type="Google" id="ProtNLM"/>
    </source>
</evidence>
<evidence type="ECO:0000259" key="8">
    <source>
        <dbReference type="PROSITE" id="PS51303"/>
    </source>
</evidence>
<dbReference type="Gene3D" id="2.10.110.10">
    <property type="entry name" value="Cysteine Rich Protein"/>
    <property type="match status" value="3"/>
</dbReference>
<dbReference type="PROSITE" id="PS00478">
    <property type="entry name" value="LIM_DOMAIN_1"/>
    <property type="match status" value="1"/>
</dbReference>
<feature type="domain" description="PET" evidence="8">
    <location>
        <begin position="388"/>
        <end position="492"/>
    </location>
</feature>
<keyword evidence="10" id="KW-1185">Reference proteome</keyword>
<sequence length="720" mass="79977">MHHITRLRDGNYKCVCGATCVSLPDEHPAPHTFTPTTSAAGSPYPTSQSSISQSQYPVSQSQYPIPQSQYPIPQSQYPVPGQSTYPTPQLPRHQSSRHHSARPQSSRSWAADGELGGEASLTMMMSSRSRTECPSEAGSVTREICMTRMTTFTNCPHGQTYPRTGSQNSKYSAMNVMMAIVKRADLTSPGVRGFLDYTEVERTSKVMSNGFHGSVSRIVTVPSVLAAPSGNSAPIPLAVSRFQFATKNAVQKCLTAGVMWKRKEFAKRLPPGPDTLVPAPIHFAATRSVLAICCGTLAKVQNLGLRAGGSSTKLSTGGGPRCLKCIDGCPGLDLHGFRKVCKNCRCPQEDHDLPSTEDADFRPISLLFDSTMTSTRDGKVDWMARMEKLSIKDPTGLAQMCSPQNDKVISRLISENMRSQKYISMLPEDKQEFASQLRRKQLQRQLPLHDLDPRFCTSLGEKEAPKYDKFMEKRRKKAAGIGQVGEVSSAGLVSEMKNLRGVDFTSRAEKDWFHDVSVGMRCHTCKAPMEPGSPGVIADRLAGECWHPGCFSCCTCRQLLVDNIYFCRDGRIYCGRHYADQLYPRCSACDELIFAREYTQAEGRSWHVHHFCCWRCDTPLAGQRYIAKDDNPYCMACFEKHFSKVCNTCQRAITADHPGITHNSYQWHACPHCFSCHACGRALMNQPFFLRDGRLYCSSDCQLRVHGCSHTASIARQYAT</sequence>
<dbReference type="CDD" id="cd09341">
    <property type="entry name" value="LIM2_Testin_like"/>
    <property type="match status" value="1"/>
</dbReference>
<dbReference type="SMART" id="SM00132">
    <property type="entry name" value="LIM"/>
    <property type="match status" value="3"/>
</dbReference>
<feature type="region of interest" description="Disordered" evidence="6">
    <location>
        <begin position="31"/>
        <end position="112"/>
    </location>
</feature>
<protein>
    <recommendedName>
        <fullName evidence="11">Testin</fullName>
    </recommendedName>
</protein>
<feature type="domain" description="LIM zinc-binding" evidence="7">
    <location>
        <begin position="520"/>
        <end position="583"/>
    </location>
</feature>
<dbReference type="InterPro" id="IPR047120">
    <property type="entry name" value="Pk/Esn/Tes"/>
</dbReference>
<evidence type="ECO:0000256" key="2">
    <source>
        <dbReference type="ARBA" id="ARBA00022737"/>
    </source>
</evidence>
<keyword evidence="1 5" id="KW-0479">Metal-binding</keyword>
<dbReference type="EMBL" id="JACVVK020000043">
    <property type="protein sequence ID" value="KAK7499632.1"/>
    <property type="molecule type" value="Genomic_DNA"/>
</dbReference>
<feature type="domain" description="LIM zinc-binding" evidence="7">
    <location>
        <begin position="584"/>
        <end position="644"/>
    </location>
</feature>
<dbReference type="Pfam" id="PF00412">
    <property type="entry name" value="LIM"/>
    <property type="match status" value="3"/>
</dbReference>
<dbReference type="InterPro" id="IPR010442">
    <property type="entry name" value="PET_domain"/>
</dbReference>
<dbReference type="Pfam" id="PF06297">
    <property type="entry name" value="PET"/>
    <property type="match status" value="1"/>
</dbReference>
<dbReference type="PANTHER" id="PTHR24211:SF22">
    <property type="entry name" value="TESTIN"/>
    <property type="match status" value="1"/>
</dbReference>
<dbReference type="FunFam" id="2.10.110.10:FF:000005">
    <property type="entry name" value="Testin isoform 1"/>
    <property type="match status" value="1"/>
</dbReference>
<proteinExistence type="predicted"/>
<evidence type="ECO:0000256" key="6">
    <source>
        <dbReference type="SAM" id="MobiDB-lite"/>
    </source>
</evidence>
<evidence type="ECO:0000259" key="7">
    <source>
        <dbReference type="PROSITE" id="PS50023"/>
    </source>
</evidence>
<organism evidence="9 10">
    <name type="scientific">Batillaria attramentaria</name>
    <dbReference type="NCBI Taxonomy" id="370345"/>
    <lineage>
        <taxon>Eukaryota</taxon>
        <taxon>Metazoa</taxon>
        <taxon>Spiralia</taxon>
        <taxon>Lophotrochozoa</taxon>
        <taxon>Mollusca</taxon>
        <taxon>Gastropoda</taxon>
        <taxon>Caenogastropoda</taxon>
        <taxon>Sorbeoconcha</taxon>
        <taxon>Cerithioidea</taxon>
        <taxon>Batillariidae</taxon>
        <taxon>Batillaria</taxon>
    </lineage>
</organism>
<dbReference type="AlphaFoldDB" id="A0ABD0LKY1"/>
<dbReference type="SUPFAM" id="SSF57716">
    <property type="entry name" value="Glucocorticoid receptor-like (DNA-binding domain)"/>
    <property type="match status" value="2"/>
</dbReference>
<accession>A0ABD0LKY1</accession>
<evidence type="ECO:0000256" key="5">
    <source>
        <dbReference type="PROSITE-ProRule" id="PRU00125"/>
    </source>
</evidence>
<dbReference type="CDD" id="cd09340">
    <property type="entry name" value="LIM1_Testin_like"/>
    <property type="match status" value="1"/>
</dbReference>
<keyword evidence="4 5" id="KW-0440">LIM domain</keyword>
<dbReference type="GO" id="GO:0046872">
    <property type="term" value="F:metal ion binding"/>
    <property type="evidence" value="ECO:0007669"/>
    <property type="project" value="UniProtKB-KW"/>
</dbReference>
<evidence type="ECO:0000256" key="3">
    <source>
        <dbReference type="ARBA" id="ARBA00022833"/>
    </source>
</evidence>
<evidence type="ECO:0000313" key="9">
    <source>
        <dbReference type="EMBL" id="KAK7499632.1"/>
    </source>
</evidence>
<keyword evidence="2" id="KW-0677">Repeat</keyword>
<reference evidence="9 10" key="1">
    <citation type="journal article" date="2023" name="Sci. Data">
        <title>Genome assembly of the Korean intertidal mud-creeper Batillaria attramentaria.</title>
        <authorList>
            <person name="Patra A.K."/>
            <person name="Ho P.T."/>
            <person name="Jun S."/>
            <person name="Lee S.J."/>
            <person name="Kim Y."/>
            <person name="Won Y.J."/>
        </authorList>
    </citation>
    <scope>NUCLEOTIDE SEQUENCE [LARGE SCALE GENOMIC DNA]</scope>
    <source>
        <strain evidence="9">Wonlab-2016</strain>
    </source>
</reference>
<evidence type="ECO:0000256" key="4">
    <source>
        <dbReference type="ARBA" id="ARBA00023038"/>
    </source>
</evidence>
<keyword evidence="3 5" id="KW-0862">Zinc</keyword>
<gene>
    <name evidence="9" type="ORF">BaRGS_00009284</name>
</gene>
<dbReference type="InterPro" id="IPR001781">
    <property type="entry name" value="Znf_LIM"/>
</dbReference>
<dbReference type="PROSITE" id="PS51303">
    <property type="entry name" value="PET"/>
    <property type="match status" value="1"/>
</dbReference>